<feature type="chain" id="PRO_5009269340" evidence="2">
    <location>
        <begin position="22"/>
        <end position="79"/>
    </location>
</feature>
<sequence length="79" mass="8050">MKLTTIALTIAFALPSTFALAENAMNLANPVVRPYRGVTVGTARPIATRPPNVSGNTLAPIANDPSGSTLTPSAMSRGG</sequence>
<protein>
    <submittedName>
        <fullName evidence="3">Uncharacterized protein</fullName>
    </submittedName>
</protein>
<gene>
    <name evidence="3" type="ORF">SAMN05444158_6609</name>
</gene>
<name>A0A1H2AZ31_9BRAD</name>
<feature type="compositionally biased region" description="Polar residues" evidence="1">
    <location>
        <begin position="65"/>
        <end position="79"/>
    </location>
</feature>
<dbReference type="AlphaFoldDB" id="A0A1H2AZ31"/>
<evidence type="ECO:0000313" key="4">
    <source>
        <dbReference type="Proteomes" id="UP000243904"/>
    </source>
</evidence>
<feature type="signal peptide" evidence="2">
    <location>
        <begin position="1"/>
        <end position="21"/>
    </location>
</feature>
<feature type="region of interest" description="Disordered" evidence="1">
    <location>
        <begin position="45"/>
        <end position="79"/>
    </location>
</feature>
<proteinExistence type="predicted"/>
<evidence type="ECO:0000313" key="3">
    <source>
        <dbReference type="EMBL" id="SDT51009.1"/>
    </source>
</evidence>
<dbReference type="EMBL" id="LT629750">
    <property type="protein sequence ID" value="SDT51009.1"/>
    <property type="molecule type" value="Genomic_DNA"/>
</dbReference>
<accession>A0A1H2AZ31</accession>
<evidence type="ECO:0000256" key="1">
    <source>
        <dbReference type="SAM" id="MobiDB-lite"/>
    </source>
</evidence>
<reference evidence="4" key="1">
    <citation type="submission" date="2016-10" db="EMBL/GenBank/DDBJ databases">
        <authorList>
            <person name="Varghese N."/>
            <person name="Submissions S."/>
        </authorList>
    </citation>
    <scope>NUCLEOTIDE SEQUENCE [LARGE SCALE GENOMIC DNA]</scope>
    <source>
        <strain evidence="4">GAS369</strain>
    </source>
</reference>
<keyword evidence="2" id="KW-0732">Signal</keyword>
<keyword evidence="4" id="KW-1185">Reference proteome</keyword>
<organism evidence="3 4">
    <name type="scientific">Bradyrhizobium canariense</name>
    <dbReference type="NCBI Taxonomy" id="255045"/>
    <lineage>
        <taxon>Bacteria</taxon>
        <taxon>Pseudomonadati</taxon>
        <taxon>Pseudomonadota</taxon>
        <taxon>Alphaproteobacteria</taxon>
        <taxon>Hyphomicrobiales</taxon>
        <taxon>Nitrobacteraceae</taxon>
        <taxon>Bradyrhizobium</taxon>
    </lineage>
</organism>
<dbReference type="Proteomes" id="UP000243904">
    <property type="component" value="Chromosome I"/>
</dbReference>
<evidence type="ECO:0000256" key="2">
    <source>
        <dbReference type="SAM" id="SignalP"/>
    </source>
</evidence>